<dbReference type="AlphaFoldDB" id="A0A6G1EX59"/>
<organism evidence="1 2">
    <name type="scientific">Oryza meyeriana var. granulata</name>
    <dbReference type="NCBI Taxonomy" id="110450"/>
    <lineage>
        <taxon>Eukaryota</taxon>
        <taxon>Viridiplantae</taxon>
        <taxon>Streptophyta</taxon>
        <taxon>Embryophyta</taxon>
        <taxon>Tracheophyta</taxon>
        <taxon>Spermatophyta</taxon>
        <taxon>Magnoliopsida</taxon>
        <taxon>Liliopsida</taxon>
        <taxon>Poales</taxon>
        <taxon>Poaceae</taxon>
        <taxon>BOP clade</taxon>
        <taxon>Oryzoideae</taxon>
        <taxon>Oryzeae</taxon>
        <taxon>Oryzinae</taxon>
        <taxon>Oryza</taxon>
        <taxon>Oryza meyeriana</taxon>
    </lineage>
</organism>
<accession>A0A6G1EX59</accession>
<gene>
    <name evidence="1" type="ORF">E2562_016391</name>
</gene>
<reference evidence="1 2" key="1">
    <citation type="submission" date="2019-11" db="EMBL/GenBank/DDBJ databases">
        <title>Whole genome sequence of Oryza granulata.</title>
        <authorList>
            <person name="Li W."/>
        </authorList>
    </citation>
    <scope>NUCLEOTIDE SEQUENCE [LARGE SCALE GENOMIC DNA]</scope>
    <source>
        <strain evidence="2">cv. Menghai</strain>
        <tissue evidence="1">Leaf</tissue>
    </source>
</reference>
<proteinExistence type="predicted"/>
<comment type="caution">
    <text evidence="1">The sequence shown here is derived from an EMBL/GenBank/DDBJ whole genome shotgun (WGS) entry which is preliminary data.</text>
</comment>
<keyword evidence="2" id="KW-1185">Reference proteome</keyword>
<name>A0A6G1EX59_9ORYZ</name>
<dbReference type="EMBL" id="SPHZ02000002">
    <property type="protein sequence ID" value="KAF0929152.1"/>
    <property type="molecule type" value="Genomic_DNA"/>
</dbReference>
<evidence type="ECO:0000313" key="2">
    <source>
        <dbReference type="Proteomes" id="UP000479710"/>
    </source>
</evidence>
<sequence>MLFADADLLAVRLIVASRGMTAFSITSAVSAVAFEPALRLAVISGSSVRHGIGGRSLLGLYPAGRCRGRGGDPCPLVSMCHVAHCLPTGASLPECASHWPQRGCASLVGWGT</sequence>
<dbReference type="Proteomes" id="UP000479710">
    <property type="component" value="Unassembled WGS sequence"/>
</dbReference>
<protein>
    <submittedName>
        <fullName evidence="1">Uncharacterized protein</fullName>
    </submittedName>
</protein>
<evidence type="ECO:0000313" key="1">
    <source>
        <dbReference type="EMBL" id="KAF0929152.1"/>
    </source>
</evidence>